<sequence length="52" mass="5950">ESVVRCASFILNWSGNTGIRLRATKRAILEPEENKLVLDNFPPSDFEWTQEA</sequence>
<accession>A0A9P6DPP2</accession>
<evidence type="ECO:0000313" key="1">
    <source>
        <dbReference type="EMBL" id="KAF9506499.1"/>
    </source>
</evidence>
<dbReference type="EMBL" id="MU129109">
    <property type="protein sequence ID" value="KAF9506499.1"/>
    <property type="molecule type" value="Genomic_DNA"/>
</dbReference>
<name>A0A9P6DPP2_9AGAM</name>
<keyword evidence="2" id="KW-1185">Reference proteome</keyword>
<reference evidence="1" key="1">
    <citation type="journal article" date="2020" name="Nat. Commun.">
        <title>Large-scale genome sequencing of mycorrhizal fungi provides insights into the early evolution of symbiotic traits.</title>
        <authorList>
            <person name="Miyauchi S."/>
            <person name="Kiss E."/>
            <person name="Kuo A."/>
            <person name="Drula E."/>
            <person name="Kohler A."/>
            <person name="Sanchez-Garcia M."/>
            <person name="Morin E."/>
            <person name="Andreopoulos B."/>
            <person name="Barry K.W."/>
            <person name="Bonito G."/>
            <person name="Buee M."/>
            <person name="Carver A."/>
            <person name="Chen C."/>
            <person name="Cichocki N."/>
            <person name="Clum A."/>
            <person name="Culley D."/>
            <person name="Crous P.W."/>
            <person name="Fauchery L."/>
            <person name="Girlanda M."/>
            <person name="Hayes R.D."/>
            <person name="Keri Z."/>
            <person name="LaButti K."/>
            <person name="Lipzen A."/>
            <person name="Lombard V."/>
            <person name="Magnuson J."/>
            <person name="Maillard F."/>
            <person name="Murat C."/>
            <person name="Nolan M."/>
            <person name="Ohm R.A."/>
            <person name="Pangilinan J."/>
            <person name="Pereira M.F."/>
            <person name="Perotto S."/>
            <person name="Peter M."/>
            <person name="Pfister S."/>
            <person name="Riley R."/>
            <person name="Sitrit Y."/>
            <person name="Stielow J.B."/>
            <person name="Szollosi G."/>
            <person name="Zifcakova L."/>
            <person name="Stursova M."/>
            <person name="Spatafora J.W."/>
            <person name="Tedersoo L."/>
            <person name="Vaario L.M."/>
            <person name="Yamada A."/>
            <person name="Yan M."/>
            <person name="Wang P."/>
            <person name="Xu J."/>
            <person name="Bruns T."/>
            <person name="Baldrian P."/>
            <person name="Vilgalys R."/>
            <person name="Dunand C."/>
            <person name="Henrissat B."/>
            <person name="Grigoriev I.V."/>
            <person name="Hibbett D."/>
            <person name="Nagy L.G."/>
            <person name="Martin F.M."/>
        </authorList>
    </citation>
    <scope>NUCLEOTIDE SEQUENCE</scope>
    <source>
        <strain evidence="1">UP504</strain>
    </source>
</reference>
<gene>
    <name evidence="1" type="ORF">BS47DRAFT_1352686</name>
</gene>
<comment type="caution">
    <text evidence="1">The sequence shown here is derived from an EMBL/GenBank/DDBJ whole genome shotgun (WGS) entry which is preliminary data.</text>
</comment>
<protein>
    <submittedName>
        <fullName evidence="1">Uncharacterized protein</fullName>
    </submittedName>
</protein>
<feature type="non-terminal residue" evidence="1">
    <location>
        <position position="1"/>
    </location>
</feature>
<organism evidence="1 2">
    <name type="scientific">Hydnum rufescens UP504</name>
    <dbReference type="NCBI Taxonomy" id="1448309"/>
    <lineage>
        <taxon>Eukaryota</taxon>
        <taxon>Fungi</taxon>
        <taxon>Dikarya</taxon>
        <taxon>Basidiomycota</taxon>
        <taxon>Agaricomycotina</taxon>
        <taxon>Agaricomycetes</taxon>
        <taxon>Cantharellales</taxon>
        <taxon>Hydnaceae</taxon>
        <taxon>Hydnum</taxon>
    </lineage>
</organism>
<evidence type="ECO:0000313" key="2">
    <source>
        <dbReference type="Proteomes" id="UP000886523"/>
    </source>
</evidence>
<proteinExistence type="predicted"/>
<dbReference type="Proteomes" id="UP000886523">
    <property type="component" value="Unassembled WGS sequence"/>
</dbReference>
<dbReference type="AlphaFoldDB" id="A0A9P6DPP2"/>